<dbReference type="Gene3D" id="3.30.1370.110">
    <property type="match status" value="1"/>
</dbReference>
<proteinExistence type="predicted"/>
<feature type="domain" description="Smr" evidence="1">
    <location>
        <begin position="9"/>
        <end position="91"/>
    </location>
</feature>
<name>A0A382GTW2_9ZZZZ</name>
<reference evidence="2" key="1">
    <citation type="submission" date="2018-05" db="EMBL/GenBank/DDBJ databases">
        <authorList>
            <person name="Lanie J.A."/>
            <person name="Ng W.-L."/>
            <person name="Kazmierczak K.M."/>
            <person name="Andrzejewski T.M."/>
            <person name="Davidsen T.M."/>
            <person name="Wayne K.J."/>
            <person name="Tettelin H."/>
            <person name="Glass J.I."/>
            <person name="Rusch D."/>
            <person name="Podicherti R."/>
            <person name="Tsui H.-C.T."/>
            <person name="Winkler M.E."/>
        </authorList>
    </citation>
    <scope>NUCLEOTIDE SEQUENCE</scope>
</reference>
<dbReference type="Pfam" id="PF01713">
    <property type="entry name" value="Smr"/>
    <property type="match status" value="1"/>
</dbReference>
<dbReference type="InterPro" id="IPR002625">
    <property type="entry name" value="Smr_dom"/>
</dbReference>
<organism evidence="2">
    <name type="scientific">marine metagenome</name>
    <dbReference type="NCBI Taxonomy" id="408172"/>
    <lineage>
        <taxon>unclassified sequences</taxon>
        <taxon>metagenomes</taxon>
        <taxon>ecological metagenomes</taxon>
    </lineage>
</organism>
<dbReference type="EMBL" id="UINC01057426">
    <property type="protein sequence ID" value="SVB78546.1"/>
    <property type="molecule type" value="Genomic_DNA"/>
</dbReference>
<dbReference type="SUPFAM" id="SSF160443">
    <property type="entry name" value="SMR domain-like"/>
    <property type="match status" value="1"/>
</dbReference>
<dbReference type="PROSITE" id="PS50828">
    <property type="entry name" value="SMR"/>
    <property type="match status" value="1"/>
</dbReference>
<gene>
    <name evidence="2" type="ORF">METZ01_LOCUS231400</name>
</gene>
<evidence type="ECO:0000259" key="1">
    <source>
        <dbReference type="PROSITE" id="PS50828"/>
    </source>
</evidence>
<protein>
    <recommendedName>
        <fullName evidence="1">Smr domain-containing protein</fullName>
    </recommendedName>
</protein>
<evidence type="ECO:0000313" key="2">
    <source>
        <dbReference type="EMBL" id="SVB78546.1"/>
    </source>
</evidence>
<dbReference type="AlphaFoldDB" id="A0A382GTW2"/>
<dbReference type="InterPro" id="IPR036063">
    <property type="entry name" value="Smr_dom_sf"/>
</dbReference>
<sequence>MHGSNLRILDLHGLTWAEAEATFIEFYNQTLRQAGKDSVGLDVVHGYGSTGIGGVLLTRLRGFLGRYESCLDFQTGEKVDGNPGHTIVVPLKPLPSLRDQLSKDIWDFCDRPRSQSKIIGKFRRHGETAVLSSIKTLEKQKRLRPSNQSAHKLYQAV</sequence>
<accession>A0A382GTW2</accession>